<evidence type="ECO:0000256" key="2">
    <source>
        <dbReference type="ARBA" id="ARBA00005658"/>
    </source>
</evidence>
<dbReference type="NCBIfam" id="TIGR00842">
    <property type="entry name" value="bcct"/>
    <property type="match status" value="1"/>
</dbReference>
<organism evidence="9 10">
    <name type="scientific">Dethiosulfatibacter aminovorans DSM 17477</name>
    <dbReference type="NCBI Taxonomy" id="1121476"/>
    <lineage>
        <taxon>Bacteria</taxon>
        <taxon>Bacillati</taxon>
        <taxon>Bacillota</taxon>
        <taxon>Tissierellia</taxon>
        <taxon>Dethiosulfatibacter</taxon>
    </lineage>
</organism>
<comment type="subcellular location">
    <subcellularLocation>
        <location evidence="1">Cell membrane</location>
        <topology evidence="1">Multi-pass membrane protein</topology>
    </subcellularLocation>
</comment>
<evidence type="ECO:0000256" key="3">
    <source>
        <dbReference type="ARBA" id="ARBA00022448"/>
    </source>
</evidence>
<dbReference type="Pfam" id="PF02028">
    <property type="entry name" value="BCCT"/>
    <property type="match status" value="1"/>
</dbReference>
<keyword evidence="10" id="KW-1185">Reference proteome</keyword>
<evidence type="ECO:0000256" key="4">
    <source>
        <dbReference type="ARBA" id="ARBA00022475"/>
    </source>
</evidence>
<feature type="transmembrane region" description="Helical" evidence="8">
    <location>
        <begin position="7"/>
        <end position="25"/>
    </location>
</feature>
<dbReference type="EMBL" id="FQZL01000046">
    <property type="protein sequence ID" value="SHJ85071.1"/>
    <property type="molecule type" value="Genomic_DNA"/>
</dbReference>
<feature type="transmembrane region" description="Helical" evidence="8">
    <location>
        <begin position="224"/>
        <end position="243"/>
    </location>
</feature>
<feature type="transmembrane region" description="Helical" evidence="8">
    <location>
        <begin position="343"/>
        <end position="361"/>
    </location>
</feature>
<feature type="transmembrane region" description="Helical" evidence="8">
    <location>
        <begin position="85"/>
        <end position="106"/>
    </location>
</feature>
<dbReference type="InterPro" id="IPR000060">
    <property type="entry name" value="BCCT_transptr"/>
</dbReference>
<reference evidence="9 10" key="1">
    <citation type="submission" date="2016-11" db="EMBL/GenBank/DDBJ databases">
        <authorList>
            <person name="Jaros S."/>
            <person name="Januszkiewicz K."/>
            <person name="Wedrychowicz H."/>
        </authorList>
    </citation>
    <scope>NUCLEOTIDE SEQUENCE [LARGE SCALE GENOMIC DNA]</scope>
    <source>
        <strain evidence="9 10">DSM 17477</strain>
    </source>
</reference>
<keyword evidence="7 8" id="KW-0472">Membrane</keyword>
<dbReference type="InterPro" id="IPR018093">
    <property type="entry name" value="BCCT_CS"/>
</dbReference>
<dbReference type="GO" id="GO:0005886">
    <property type="term" value="C:plasma membrane"/>
    <property type="evidence" value="ECO:0007669"/>
    <property type="project" value="UniProtKB-SubCell"/>
</dbReference>
<dbReference type="RefSeq" id="WP_073050930.1">
    <property type="nucleotide sequence ID" value="NZ_FQZL01000046.1"/>
</dbReference>
<accession>A0A1M6MNK5</accession>
<dbReference type="AlphaFoldDB" id="A0A1M6MNK5"/>
<sequence length="533" mass="59132">MNTVNKPLAIFAMFILIIVIIPIAVAPEASTDFINSMLNGITGNFGWLFLLAGIGSFGFLMYFAFSKYGDIKFGGPDSEPEYSNFNWIAMLLCAGLGSSILIWGGVEWMYYVSGPPFDVVPGSVEAYEWGSAYGMYHWGYVAWAIYAIPTVPIAYSYWVRKNSSLKMSSACNGIIGDEKDSWTRRVIDAFIIFGILGSYATTIGLGTPVMTRVLNQLFGLEDTFMLRVSILALLCFFFTMSVYKGIEKGIQVISSWNIKIAIGLFAFIFLVGPKAFMLDTFVQAIGINLSHFIDMSFYTDSIGQSGFPQGWTIFYWAWWIAMAPFMGLWVARISKGRTIRQLVVAECFWGAMGCWISFNTLGSYGMHLELEGTVKLSQVLAESGKAEAILTMLQQLPMSYVVILIYGLLLFLNLITACDSTAYVLAQTASKNLKSGDDPNKYYRVFWAVCLVAIPVALMSLEYTIEGLNTMVPLQVASVVSCLPVLIVLGLMIASFVKWIKEDIANGTLPIGEKHLARWPELEINRKKSKSVS</sequence>
<dbReference type="Proteomes" id="UP000184052">
    <property type="component" value="Unassembled WGS sequence"/>
</dbReference>
<keyword evidence="4" id="KW-1003">Cell membrane</keyword>
<proteinExistence type="inferred from homology"/>
<gene>
    <name evidence="9" type="ORF">SAMN02745751_03535</name>
</gene>
<evidence type="ECO:0000256" key="1">
    <source>
        <dbReference type="ARBA" id="ARBA00004651"/>
    </source>
</evidence>
<keyword evidence="3" id="KW-0813">Transport</keyword>
<keyword evidence="6 8" id="KW-1133">Transmembrane helix</keyword>
<dbReference type="PROSITE" id="PS01303">
    <property type="entry name" value="BCCT"/>
    <property type="match status" value="1"/>
</dbReference>
<evidence type="ECO:0000313" key="10">
    <source>
        <dbReference type="Proteomes" id="UP000184052"/>
    </source>
</evidence>
<feature type="transmembrane region" description="Helical" evidence="8">
    <location>
        <begin position="45"/>
        <end position="65"/>
    </location>
</feature>
<evidence type="ECO:0000256" key="6">
    <source>
        <dbReference type="ARBA" id="ARBA00022989"/>
    </source>
</evidence>
<evidence type="ECO:0000313" key="9">
    <source>
        <dbReference type="EMBL" id="SHJ85071.1"/>
    </source>
</evidence>
<feature type="transmembrane region" description="Helical" evidence="8">
    <location>
        <begin position="477"/>
        <end position="497"/>
    </location>
</feature>
<dbReference type="OrthoDB" id="9775735at2"/>
<evidence type="ECO:0000256" key="8">
    <source>
        <dbReference type="SAM" id="Phobius"/>
    </source>
</evidence>
<feature type="transmembrane region" description="Helical" evidence="8">
    <location>
        <begin position="313"/>
        <end position="331"/>
    </location>
</feature>
<dbReference type="GO" id="GO:0022857">
    <property type="term" value="F:transmembrane transporter activity"/>
    <property type="evidence" value="ECO:0007669"/>
    <property type="project" value="InterPro"/>
</dbReference>
<feature type="transmembrane region" description="Helical" evidence="8">
    <location>
        <begin position="445"/>
        <end position="465"/>
    </location>
</feature>
<feature type="transmembrane region" description="Helical" evidence="8">
    <location>
        <begin position="138"/>
        <end position="158"/>
    </location>
</feature>
<name>A0A1M6MNK5_9FIRM</name>
<dbReference type="PANTHER" id="PTHR30047:SF7">
    <property type="entry name" value="HIGH-AFFINITY CHOLINE TRANSPORT PROTEIN"/>
    <property type="match status" value="1"/>
</dbReference>
<evidence type="ECO:0000256" key="5">
    <source>
        <dbReference type="ARBA" id="ARBA00022692"/>
    </source>
</evidence>
<feature type="transmembrane region" description="Helical" evidence="8">
    <location>
        <begin position="186"/>
        <end position="204"/>
    </location>
</feature>
<keyword evidence="5 8" id="KW-0812">Transmembrane</keyword>
<protein>
    <submittedName>
        <fullName evidence="9">Betaine/carnitine transporter, BCCT family</fullName>
    </submittedName>
</protein>
<feature type="transmembrane region" description="Helical" evidence="8">
    <location>
        <begin position="400"/>
        <end position="425"/>
    </location>
</feature>
<dbReference type="PANTHER" id="PTHR30047">
    <property type="entry name" value="HIGH-AFFINITY CHOLINE TRANSPORT PROTEIN-RELATED"/>
    <property type="match status" value="1"/>
</dbReference>
<comment type="similarity">
    <text evidence="2">Belongs to the BCCT transporter (TC 2.A.15) family.</text>
</comment>
<evidence type="ECO:0000256" key="7">
    <source>
        <dbReference type="ARBA" id="ARBA00023136"/>
    </source>
</evidence>